<dbReference type="Pfam" id="PF10135">
    <property type="entry name" value="Rod-binding"/>
    <property type="match status" value="1"/>
</dbReference>
<name>A0A5N3P3K8_9HYPH</name>
<reference evidence="3 4" key="1">
    <citation type="journal article" date="2019" name="Microorganisms">
        <title>Genome Insights into the Novel Species Microvirga brassicacearum, a Rapeseed Endophyte with Biotechnological Potential.</title>
        <authorList>
            <person name="Jimenez-Gomez A."/>
            <person name="Saati-Santamaria Z."/>
            <person name="Igual J.M."/>
            <person name="Rivas R."/>
            <person name="Mateos P.F."/>
            <person name="Garcia-Fraile P."/>
        </authorList>
    </citation>
    <scope>NUCLEOTIDE SEQUENCE [LARGE SCALE GENOMIC DNA]</scope>
    <source>
        <strain evidence="3 4">CDVBN77</strain>
    </source>
</reference>
<dbReference type="EMBL" id="VCMV01000077">
    <property type="protein sequence ID" value="KAB0264310.1"/>
    <property type="molecule type" value="Genomic_DNA"/>
</dbReference>
<dbReference type="Proteomes" id="UP000325684">
    <property type="component" value="Unassembled WGS sequence"/>
</dbReference>
<evidence type="ECO:0000313" key="3">
    <source>
        <dbReference type="EMBL" id="KAB0264310.1"/>
    </source>
</evidence>
<sequence>MAITLPSDIVNDVARAADPARYQAAAQKLSEGASAVDGASFDAAFESAGTRMAFGGTDIYSLRNTLKNGPAFSAETKDKAAYQQFEAFVLQTFIESMLPKNAENTFGKGNAGAIWKSMMAEQLGSQIAKAGGVGIASKILASREAENHGPLLSQPVPSDSIKNFPKNV</sequence>
<feature type="domain" description="Flagellar protein FlgJ N-terminal" evidence="2">
    <location>
        <begin position="102"/>
        <end position="139"/>
    </location>
</feature>
<organism evidence="3 4">
    <name type="scientific">Microvirga brassicacearum</name>
    <dbReference type="NCBI Taxonomy" id="2580413"/>
    <lineage>
        <taxon>Bacteria</taxon>
        <taxon>Pseudomonadati</taxon>
        <taxon>Pseudomonadota</taxon>
        <taxon>Alphaproteobacteria</taxon>
        <taxon>Hyphomicrobiales</taxon>
        <taxon>Methylobacteriaceae</taxon>
        <taxon>Microvirga</taxon>
    </lineage>
</organism>
<dbReference type="AlphaFoldDB" id="A0A5N3P3K8"/>
<keyword evidence="4" id="KW-1185">Reference proteome</keyword>
<protein>
    <submittedName>
        <fullName evidence="3">Flagellar biosynthesis protein FlgJ</fullName>
    </submittedName>
</protein>
<evidence type="ECO:0000259" key="2">
    <source>
        <dbReference type="Pfam" id="PF10135"/>
    </source>
</evidence>
<evidence type="ECO:0000313" key="4">
    <source>
        <dbReference type="Proteomes" id="UP000325684"/>
    </source>
</evidence>
<proteinExistence type="predicted"/>
<comment type="caution">
    <text evidence="3">The sequence shown here is derived from an EMBL/GenBank/DDBJ whole genome shotgun (WGS) entry which is preliminary data.</text>
</comment>
<feature type="region of interest" description="Disordered" evidence="1">
    <location>
        <begin position="148"/>
        <end position="168"/>
    </location>
</feature>
<dbReference type="RefSeq" id="WP_150949710.1">
    <property type="nucleotide sequence ID" value="NZ_VCMV01000077.1"/>
</dbReference>
<dbReference type="InterPro" id="IPR019301">
    <property type="entry name" value="Flagellar_prot_FlgJ_N"/>
</dbReference>
<keyword evidence="3" id="KW-0282">Flagellum</keyword>
<gene>
    <name evidence="3" type="ORF">FEZ63_23710</name>
</gene>
<dbReference type="OrthoDB" id="7889190at2"/>
<keyword evidence="3" id="KW-0966">Cell projection</keyword>
<accession>A0A5N3P3K8</accession>
<keyword evidence="3" id="KW-0969">Cilium</keyword>
<evidence type="ECO:0000256" key="1">
    <source>
        <dbReference type="SAM" id="MobiDB-lite"/>
    </source>
</evidence>